<sequence>MKIRTKFSVASAVVILLIISVTTLSTYWFVSESVKAKTRAYVTDSTKLLAISIENWLAGKANQINVVKSQIEQNFSEEHFQQALNIPVFKSEFLLAFGTLATEEGLRSNNPARKNPLGVDFRERAWYQLGKNQNKTVYTSPYTDAATGELLLSVVSPIMAAGRFKGVIGGDLSLKTIASSVNLVNFDDTGYAFLVDRAGRVISHHDVDFNGKKMEQVYSNLRLSGVGELQEVDTKDGSRLFYLHPLDNTYGTDWYLAVLIDKAKAYKTLTEITLNSLIIAVLAVFIGVVCVRTLAIHLLKPLHDLETAITGMASGGGDLTQRLRIVNEDECGVVAQQFNVFLGFLHGLVGRVKERADDVVLSSDAAKELATHSSSRLDKQVSLIENLATAMNEMSTTSTEIAGNAQQAASSITSVNEKTSEGREIFFQARGQINTLADDITASYELSTQLAEYSQSIENILSVINGIAEQTNLLALNAAIEAARAGEQGRGFAVVADEVRSLASKTQESTTEIKSMIDQIQVSSTQVQQSMGSSRDKTQQCVSQTEQATHMLEEISEAVKELMDRNIQIATAIEEQSVVIEEINKNTIHINDISVEVGSFADKQYSASEELAKNAHEQETLLSKFTL</sequence>
<reference evidence="13 14" key="1">
    <citation type="submission" date="2015-06" db="EMBL/GenBank/DDBJ databases">
        <title>Genome sequence of Pseudoalteromonas peptidolytica.</title>
        <authorList>
            <person name="Xie B.-B."/>
            <person name="Rong J.-C."/>
            <person name="Qin Q.-L."/>
            <person name="Zhang Y.-Z."/>
        </authorList>
    </citation>
    <scope>NUCLEOTIDE SEQUENCE [LARGE SCALE GENOMIC DNA]</scope>
    <source>
        <strain evidence="13 14">F12-50-A1</strain>
    </source>
</reference>
<dbReference type="CDD" id="cd11386">
    <property type="entry name" value="MCP_signal"/>
    <property type="match status" value="1"/>
</dbReference>
<dbReference type="SMART" id="SM00304">
    <property type="entry name" value="HAMP"/>
    <property type="match status" value="1"/>
</dbReference>
<evidence type="ECO:0000256" key="2">
    <source>
        <dbReference type="ARBA" id="ARBA00022475"/>
    </source>
</evidence>
<dbReference type="RefSeq" id="WP_147388986.1">
    <property type="nucleotide sequence ID" value="NZ_AQHF01000017.1"/>
</dbReference>
<keyword evidence="2" id="KW-1003">Cell membrane</keyword>
<dbReference type="InterPro" id="IPR003660">
    <property type="entry name" value="HAMP_dom"/>
</dbReference>
<dbReference type="SMART" id="SM00283">
    <property type="entry name" value="MA"/>
    <property type="match status" value="1"/>
</dbReference>
<keyword evidence="3" id="KW-0145">Chemotaxis</keyword>
<dbReference type="PANTHER" id="PTHR32089">
    <property type="entry name" value="METHYL-ACCEPTING CHEMOTAXIS PROTEIN MCPB"/>
    <property type="match status" value="1"/>
</dbReference>
<evidence type="ECO:0000313" key="14">
    <source>
        <dbReference type="Proteomes" id="UP000660708"/>
    </source>
</evidence>
<dbReference type="GO" id="GO:0006935">
    <property type="term" value="P:chemotaxis"/>
    <property type="evidence" value="ECO:0007669"/>
    <property type="project" value="UniProtKB-KW"/>
</dbReference>
<evidence type="ECO:0000256" key="7">
    <source>
        <dbReference type="ARBA" id="ARBA00023224"/>
    </source>
</evidence>
<evidence type="ECO:0000256" key="8">
    <source>
        <dbReference type="ARBA" id="ARBA00029447"/>
    </source>
</evidence>
<name>A0A8I0MST0_9GAMM</name>
<protein>
    <submittedName>
        <fullName evidence="13">Methyl-accepting chemotaxis protein</fullName>
    </submittedName>
</protein>
<dbReference type="PROSITE" id="PS50885">
    <property type="entry name" value="HAMP"/>
    <property type="match status" value="1"/>
</dbReference>
<dbReference type="AlphaFoldDB" id="A0A8I0MST0"/>
<keyword evidence="6 10" id="KW-0472">Membrane</keyword>
<dbReference type="PANTHER" id="PTHR32089:SF117">
    <property type="entry name" value="METHYL ACCEPTING SENSORY TRANSDUCER WITH CACHE_1 SMALL MOLECULE BINDING DOMAIN"/>
    <property type="match status" value="1"/>
</dbReference>
<accession>A0A8I0MST0</accession>
<dbReference type="Pfam" id="PF02743">
    <property type="entry name" value="dCache_1"/>
    <property type="match status" value="1"/>
</dbReference>
<evidence type="ECO:0000256" key="6">
    <source>
        <dbReference type="ARBA" id="ARBA00023136"/>
    </source>
</evidence>
<dbReference type="InterPro" id="IPR029151">
    <property type="entry name" value="Sensor-like_sf"/>
</dbReference>
<keyword evidence="4 10" id="KW-0812">Transmembrane</keyword>
<proteinExistence type="inferred from homology"/>
<keyword evidence="14" id="KW-1185">Reference proteome</keyword>
<evidence type="ECO:0000256" key="3">
    <source>
        <dbReference type="ARBA" id="ARBA00022500"/>
    </source>
</evidence>
<feature type="transmembrane region" description="Helical" evidence="10">
    <location>
        <begin position="277"/>
        <end position="299"/>
    </location>
</feature>
<dbReference type="Pfam" id="PF00015">
    <property type="entry name" value="MCPsignal"/>
    <property type="match status" value="1"/>
</dbReference>
<dbReference type="InterPro" id="IPR004089">
    <property type="entry name" value="MCPsignal_dom"/>
</dbReference>
<dbReference type="Gene3D" id="1.10.287.950">
    <property type="entry name" value="Methyl-accepting chemotaxis protein"/>
    <property type="match status" value="1"/>
</dbReference>
<dbReference type="GO" id="GO:0007165">
    <property type="term" value="P:signal transduction"/>
    <property type="evidence" value="ECO:0007669"/>
    <property type="project" value="UniProtKB-KW"/>
</dbReference>
<dbReference type="PROSITE" id="PS50111">
    <property type="entry name" value="CHEMOTAXIS_TRANSDUC_2"/>
    <property type="match status" value="1"/>
</dbReference>
<evidence type="ECO:0000256" key="9">
    <source>
        <dbReference type="PROSITE-ProRule" id="PRU00284"/>
    </source>
</evidence>
<dbReference type="FunFam" id="1.10.287.950:FF:000001">
    <property type="entry name" value="Methyl-accepting chemotaxis sensory transducer"/>
    <property type="match status" value="1"/>
</dbReference>
<evidence type="ECO:0000259" key="12">
    <source>
        <dbReference type="PROSITE" id="PS50885"/>
    </source>
</evidence>
<feature type="domain" description="HAMP" evidence="12">
    <location>
        <begin position="296"/>
        <end position="350"/>
    </location>
</feature>
<dbReference type="SUPFAM" id="SSF58104">
    <property type="entry name" value="Methyl-accepting chemotaxis protein (MCP) signaling domain"/>
    <property type="match status" value="1"/>
</dbReference>
<evidence type="ECO:0000313" key="13">
    <source>
        <dbReference type="EMBL" id="MBE0344756.1"/>
    </source>
</evidence>
<gene>
    <name evidence="13" type="primary">mcp</name>
    <name evidence="13" type="ORF">PPEP_a2409</name>
</gene>
<dbReference type="Proteomes" id="UP000660708">
    <property type="component" value="Unassembled WGS sequence"/>
</dbReference>
<feature type="transmembrane region" description="Helical" evidence="10">
    <location>
        <begin position="7"/>
        <end position="30"/>
    </location>
</feature>
<evidence type="ECO:0000259" key="11">
    <source>
        <dbReference type="PROSITE" id="PS50111"/>
    </source>
</evidence>
<dbReference type="Gene3D" id="3.30.450.20">
    <property type="entry name" value="PAS domain"/>
    <property type="match status" value="2"/>
</dbReference>
<organism evidence="13 14">
    <name type="scientific">Pseudoalteromonas peptidolytica F12-50-A1</name>
    <dbReference type="NCBI Taxonomy" id="1315280"/>
    <lineage>
        <taxon>Bacteria</taxon>
        <taxon>Pseudomonadati</taxon>
        <taxon>Pseudomonadota</taxon>
        <taxon>Gammaproteobacteria</taxon>
        <taxon>Alteromonadales</taxon>
        <taxon>Pseudoalteromonadaceae</taxon>
        <taxon>Pseudoalteromonas</taxon>
    </lineage>
</organism>
<keyword evidence="5 10" id="KW-1133">Transmembrane helix</keyword>
<comment type="caution">
    <text evidence="13">The sequence shown here is derived from an EMBL/GenBank/DDBJ whole genome shotgun (WGS) entry which is preliminary data.</text>
</comment>
<dbReference type="EMBL" id="AQHF01000017">
    <property type="protein sequence ID" value="MBE0344756.1"/>
    <property type="molecule type" value="Genomic_DNA"/>
</dbReference>
<dbReference type="CDD" id="cd12913">
    <property type="entry name" value="PDC1_MCP_like"/>
    <property type="match status" value="1"/>
</dbReference>
<feature type="domain" description="Methyl-accepting transducer" evidence="11">
    <location>
        <begin position="355"/>
        <end position="591"/>
    </location>
</feature>
<comment type="similarity">
    <text evidence="8">Belongs to the methyl-accepting chemotaxis (MCP) protein family.</text>
</comment>
<dbReference type="SUPFAM" id="SSF103190">
    <property type="entry name" value="Sensory domain-like"/>
    <property type="match status" value="1"/>
</dbReference>
<evidence type="ECO:0000256" key="10">
    <source>
        <dbReference type="SAM" id="Phobius"/>
    </source>
</evidence>
<keyword evidence="7 9" id="KW-0807">Transducer</keyword>
<dbReference type="CDD" id="cd06225">
    <property type="entry name" value="HAMP"/>
    <property type="match status" value="1"/>
</dbReference>
<dbReference type="Pfam" id="PF00672">
    <property type="entry name" value="HAMP"/>
    <property type="match status" value="1"/>
</dbReference>
<evidence type="ECO:0000256" key="4">
    <source>
        <dbReference type="ARBA" id="ARBA00022692"/>
    </source>
</evidence>
<dbReference type="InterPro" id="IPR033479">
    <property type="entry name" value="dCache_1"/>
</dbReference>
<dbReference type="GO" id="GO:0005886">
    <property type="term" value="C:plasma membrane"/>
    <property type="evidence" value="ECO:0007669"/>
    <property type="project" value="UniProtKB-SubCell"/>
</dbReference>
<evidence type="ECO:0000256" key="1">
    <source>
        <dbReference type="ARBA" id="ARBA00004651"/>
    </source>
</evidence>
<dbReference type="CDD" id="cd12912">
    <property type="entry name" value="PDC2_MCP_like"/>
    <property type="match status" value="1"/>
</dbReference>
<comment type="subcellular location">
    <subcellularLocation>
        <location evidence="1">Cell membrane</location>
        <topology evidence="1">Multi-pass membrane protein</topology>
    </subcellularLocation>
</comment>
<evidence type="ECO:0000256" key="5">
    <source>
        <dbReference type="ARBA" id="ARBA00022989"/>
    </source>
</evidence>